<dbReference type="AlphaFoldDB" id="A0A2A2I8T1"/>
<dbReference type="PANTHER" id="PTHR39179:SF3">
    <property type="entry name" value="COTS-RELATED PROTEIN"/>
    <property type="match status" value="1"/>
</dbReference>
<reference evidence="2 3" key="1">
    <citation type="submission" date="2017-08" db="EMBL/GenBank/DDBJ databases">
        <title>Virgibacillus indicus sp. nov. and Virgibacillus profoundi sp. nov, two moderately halophilic bacteria isolated from marine sediment by using the Microfluidic Streak Plate.</title>
        <authorList>
            <person name="Xu B."/>
            <person name="Hu B."/>
            <person name="Wang J."/>
            <person name="Zhu Y."/>
            <person name="Huang L."/>
            <person name="Du W."/>
            <person name="Huang Y."/>
        </authorList>
    </citation>
    <scope>NUCLEOTIDE SEQUENCE [LARGE SCALE GENOMIC DNA]</scope>
    <source>
        <strain evidence="2 3">IO3-P3-H5</strain>
    </source>
</reference>
<dbReference type="Gene3D" id="3.90.1200.10">
    <property type="match status" value="1"/>
</dbReference>
<comment type="caution">
    <text evidence="2">The sequence shown here is derived from an EMBL/GenBank/DDBJ whole genome shotgun (WGS) entry which is preliminary data.</text>
</comment>
<dbReference type="PANTHER" id="PTHR39179">
    <property type="entry name" value="SPORE COAT PROTEIN I"/>
    <property type="match status" value="1"/>
</dbReference>
<proteinExistence type="predicted"/>
<dbReference type="Gene3D" id="3.30.200.20">
    <property type="entry name" value="Phosphorylase Kinase, domain 1"/>
    <property type="match status" value="1"/>
</dbReference>
<sequence>MDSIKKVLQAYSIYPHTIDKITDRIYQVSDGQSDYALKRSKLSMDKLTNWENSYQLAFSHNLSSVLPVYLTNDGNLYKNSENDIFYLTPWIDNMDTNINKQTMEQFYRNIGKIHAKTKQEQMIQTEALKRNFYTYMKYCEDTLIHLLDFVEQFEKNRYMSPFELLVCTQFRELEYGLKEINKRIEQFIDLEEEKITWNYSLCHGDLDFSHMLTSNQSYLINFENATYESAAMDLAIFFKNEVADYDSDTELFIDLFSLYMDANKLTTNELQLLVIHLLNPAEYFSIVQGYVNGNDQDSMIENVIQLQHVYRKFLFGIQLSSHIENEYETITFDDPES</sequence>
<gene>
    <name evidence="2" type="ORF">CIL05_20570</name>
</gene>
<dbReference type="GO" id="GO:0042601">
    <property type="term" value="C:endospore-forming forespore"/>
    <property type="evidence" value="ECO:0007669"/>
    <property type="project" value="TreeGrafter"/>
</dbReference>
<name>A0A2A2I8T1_9BACI</name>
<evidence type="ECO:0000313" key="3">
    <source>
        <dbReference type="Proteomes" id="UP000218887"/>
    </source>
</evidence>
<evidence type="ECO:0000259" key="1">
    <source>
        <dbReference type="Pfam" id="PF01636"/>
    </source>
</evidence>
<dbReference type="InterPro" id="IPR047175">
    <property type="entry name" value="CotS-like"/>
</dbReference>
<feature type="domain" description="Aminoglycoside phosphotransferase" evidence="1">
    <location>
        <begin position="23"/>
        <end position="240"/>
    </location>
</feature>
<accession>A0A2A2I8T1</accession>
<organism evidence="2 3">
    <name type="scientific">Virgibacillus profundi</name>
    <dbReference type="NCBI Taxonomy" id="2024555"/>
    <lineage>
        <taxon>Bacteria</taxon>
        <taxon>Bacillati</taxon>
        <taxon>Bacillota</taxon>
        <taxon>Bacilli</taxon>
        <taxon>Bacillales</taxon>
        <taxon>Bacillaceae</taxon>
        <taxon>Virgibacillus</taxon>
    </lineage>
</organism>
<dbReference type="OrthoDB" id="2379727at2"/>
<dbReference type="InterPro" id="IPR011009">
    <property type="entry name" value="Kinase-like_dom_sf"/>
</dbReference>
<dbReference type="Proteomes" id="UP000218887">
    <property type="component" value="Unassembled WGS sequence"/>
</dbReference>
<dbReference type="Pfam" id="PF01636">
    <property type="entry name" value="APH"/>
    <property type="match status" value="1"/>
</dbReference>
<dbReference type="EMBL" id="NPOA01000022">
    <property type="protein sequence ID" value="PAV27694.1"/>
    <property type="molecule type" value="Genomic_DNA"/>
</dbReference>
<dbReference type="RefSeq" id="WP_095657422.1">
    <property type="nucleotide sequence ID" value="NZ_NPOA01000022.1"/>
</dbReference>
<keyword evidence="3" id="KW-1185">Reference proteome</keyword>
<protein>
    <recommendedName>
        <fullName evidence="1">Aminoglycoside phosphotransferase domain-containing protein</fullName>
    </recommendedName>
</protein>
<evidence type="ECO:0000313" key="2">
    <source>
        <dbReference type="EMBL" id="PAV27694.1"/>
    </source>
</evidence>
<dbReference type="SUPFAM" id="SSF56112">
    <property type="entry name" value="Protein kinase-like (PK-like)"/>
    <property type="match status" value="1"/>
</dbReference>
<dbReference type="InterPro" id="IPR002575">
    <property type="entry name" value="Aminoglycoside_PTrfase"/>
</dbReference>